<protein>
    <submittedName>
        <fullName evidence="1">Uncharacterized protein</fullName>
    </submittedName>
</protein>
<evidence type="ECO:0000313" key="2">
    <source>
        <dbReference type="Proteomes" id="UP000199529"/>
    </source>
</evidence>
<sequence length="103" mass="10978">MSALCCYSNTKHSRHVTGSIAFGAVLGNPVRYRDIVPDAGWQARLVRTGLSAEYVAGLAALYRNYRVEAESELGAGVQAVLGRPPRSAADFASDVLAGALNRR</sequence>
<organism evidence="1 2">
    <name type="scientific">Saccharopolyspora shandongensis</name>
    <dbReference type="NCBI Taxonomy" id="418495"/>
    <lineage>
        <taxon>Bacteria</taxon>
        <taxon>Bacillati</taxon>
        <taxon>Actinomycetota</taxon>
        <taxon>Actinomycetes</taxon>
        <taxon>Pseudonocardiales</taxon>
        <taxon>Pseudonocardiaceae</taxon>
        <taxon>Saccharopolyspora</taxon>
    </lineage>
</organism>
<dbReference type="Gene3D" id="3.90.25.10">
    <property type="entry name" value="UDP-galactose 4-epimerase, domain 1"/>
    <property type="match status" value="1"/>
</dbReference>
<gene>
    <name evidence="1" type="ORF">SAMN05216215_101543</name>
</gene>
<keyword evidence="2" id="KW-1185">Reference proteome</keyword>
<name>A0A1H3EJG5_9PSEU</name>
<proteinExistence type="predicted"/>
<accession>A0A1H3EJG5</accession>
<dbReference type="STRING" id="418495.SAMN05216215_101543"/>
<dbReference type="EMBL" id="FNOK01000015">
    <property type="protein sequence ID" value="SDX78912.1"/>
    <property type="molecule type" value="Genomic_DNA"/>
</dbReference>
<evidence type="ECO:0000313" key="1">
    <source>
        <dbReference type="EMBL" id="SDX78912.1"/>
    </source>
</evidence>
<dbReference type="Proteomes" id="UP000199529">
    <property type="component" value="Unassembled WGS sequence"/>
</dbReference>
<dbReference type="AlphaFoldDB" id="A0A1H3EJG5"/>
<reference evidence="2" key="1">
    <citation type="submission" date="2016-10" db="EMBL/GenBank/DDBJ databases">
        <authorList>
            <person name="Varghese N."/>
            <person name="Submissions S."/>
        </authorList>
    </citation>
    <scope>NUCLEOTIDE SEQUENCE [LARGE SCALE GENOMIC DNA]</scope>
    <source>
        <strain evidence="2">CGMCC 4.3530</strain>
    </source>
</reference>